<evidence type="ECO:0000313" key="9">
    <source>
        <dbReference type="Proteomes" id="UP000515163"/>
    </source>
</evidence>
<keyword evidence="3 7" id="KW-0732">Signal</keyword>
<sequence>MLEHFSCLRLLNTVVLVTAVTCLVTKASVVVPSNGGCTPCALDDCVNQTNCLGGSSMDECNCCSICLKVEGEPCGGLSYRLGRCDRHLYCNITGPYRRDPVGKCAPKATYQHISNQRQYIPTVVHINTGAQASTTHRYPSTNKTLQEPGTNNRAITSLGSNDTTRTKEVVIHKTPTKKGTLSSAPNNVSVSNTGSPSSNKAFLPGERKNKGINKDTEYILNSPVDTKPAILFLITSGIIIAFLVVMVTCFGEKFKRKRLRA</sequence>
<evidence type="ECO:0000256" key="2">
    <source>
        <dbReference type="ARBA" id="ARBA00022525"/>
    </source>
</evidence>
<name>A0A6P8IYS0_ACTTE</name>
<reference evidence="10" key="1">
    <citation type="submission" date="2025-08" db="UniProtKB">
        <authorList>
            <consortium name="RefSeq"/>
        </authorList>
    </citation>
    <scope>IDENTIFICATION</scope>
    <source>
        <tissue evidence="10">Tentacle</tissue>
    </source>
</reference>
<dbReference type="PANTHER" id="PTHR14186:SF20">
    <property type="entry name" value="CYSTEINE-RICH MOTOR NEURON 1 PROTEIN-LIKE"/>
    <property type="match status" value="1"/>
</dbReference>
<evidence type="ECO:0000313" key="10">
    <source>
        <dbReference type="RefSeq" id="XP_031570950.1"/>
    </source>
</evidence>
<feature type="transmembrane region" description="Helical" evidence="6">
    <location>
        <begin position="229"/>
        <end position="250"/>
    </location>
</feature>
<dbReference type="Pfam" id="PF00219">
    <property type="entry name" value="IGFBP"/>
    <property type="match status" value="1"/>
</dbReference>
<evidence type="ECO:0000256" key="3">
    <source>
        <dbReference type="ARBA" id="ARBA00022729"/>
    </source>
</evidence>
<dbReference type="InterPro" id="IPR011390">
    <property type="entry name" value="IGFBP_rP_mac25"/>
</dbReference>
<evidence type="ECO:0000256" key="7">
    <source>
        <dbReference type="SAM" id="SignalP"/>
    </source>
</evidence>
<dbReference type="InterPro" id="IPR009030">
    <property type="entry name" value="Growth_fac_rcpt_cys_sf"/>
</dbReference>
<keyword evidence="4" id="KW-1015">Disulfide bond</keyword>
<dbReference type="OrthoDB" id="5964883at2759"/>
<dbReference type="GO" id="GO:0001558">
    <property type="term" value="P:regulation of cell growth"/>
    <property type="evidence" value="ECO:0007669"/>
    <property type="project" value="InterPro"/>
</dbReference>
<dbReference type="PANTHER" id="PTHR14186">
    <property type="entry name" value="INSULIN-LIKE GROWTH FACTOR BINDING PROTEIN-RELATED"/>
    <property type="match status" value="1"/>
</dbReference>
<keyword evidence="6" id="KW-1133">Transmembrane helix</keyword>
<feature type="compositionally biased region" description="Polar residues" evidence="5">
    <location>
        <begin position="177"/>
        <end position="200"/>
    </location>
</feature>
<gene>
    <name evidence="10" type="primary">LOC116305229</name>
</gene>
<keyword evidence="2" id="KW-0964">Secreted</keyword>
<dbReference type="GO" id="GO:0005520">
    <property type="term" value="F:insulin-like growth factor binding"/>
    <property type="evidence" value="ECO:0007669"/>
    <property type="project" value="InterPro"/>
</dbReference>
<dbReference type="GO" id="GO:0009966">
    <property type="term" value="P:regulation of signal transduction"/>
    <property type="evidence" value="ECO:0007669"/>
    <property type="project" value="TreeGrafter"/>
</dbReference>
<dbReference type="InterPro" id="IPR000867">
    <property type="entry name" value="IGFBP-like"/>
</dbReference>
<dbReference type="SUPFAM" id="SSF57184">
    <property type="entry name" value="Growth factor receptor domain"/>
    <property type="match status" value="1"/>
</dbReference>
<evidence type="ECO:0000256" key="5">
    <source>
        <dbReference type="SAM" id="MobiDB-lite"/>
    </source>
</evidence>
<feature type="region of interest" description="Disordered" evidence="5">
    <location>
        <begin position="134"/>
        <end position="159"/>
    </location>
</feature>
<dbReference type="KEGG" id="aten:116305229"/>
<dbReference type="RefSeq" id="XP_031570950.1">
    <property type="nucleotide sequence ID" value="XM_031715090.1"/>
</dbReference>
<keyword evidence="6" id="KW-0812">Transmembrane</keyword>
<keyword evidence="6" id="KW-0472">Membrane</keyword>
<protein>
    <submittedName>
        <fullName evidence="10">Uncharacterized protein LOC116305229</fullName>
    </submittedName>
</protein>
<keyword evidence="9" id="KW-1185">Reference proteome</keyword>
<feature type="signal peptide" evidence="7">
    <location>
        <begin position="1"/>
        <end position="22"/>
    </location>
</feature>
<dbReference type="GO" id="GO:0005576">
    <property type="term" value="C:extracellular region"/>
    <property type="evidence" value="ECO:0007669"/>
    <property type="project" value="UniProtKB-SubCell"/>
</dbReference>
<feature type="region of interest" description="Disordered" evidence="5">
    <location>
        <begin position="177"/>
        <end position="208"/>
    </location>
</feature>
<dbReference type="SMART" id="SM00121">
    <property type="entry name" value="IB"/>
    <property type="match status" value="1"/>
</dbReference>
<organism evidence="9 10">
    <name type="scientific">Actinia tenebrosa</name>
    <name type="common">Australian red waratah sea anemone</name>
    <dbReference type="NCBI Taxonomy" id="6105"/>
    <lineage>
        <taxon>Eukaryota</taxon>
        <taxon>Metazoa</taxon>
        <taxon>Cnidaria</taxon>
        <taxon>Anthozoa</taxon>
        <taxon>Hexacorallia</taxon>
        <taxon>Actiniaria</taxon>
        <taxon>Actiniidae</taxon>
        <taxon>Actinia</taxon>
    </lineage>
</organism>
<accession>A0A6P8IYS0</accession>
<proteinExistence type="predicted"/>
<evidence type="ECO:0000256" key="4">
    <source>
        <dbReference type="ARBA" id="ARBA00023157"/>
    </source>
</evidence>
<dbReference type="AlphaFoldDB" id="A0A6P8IYS0"/>
<feature type="chain" id="PRO_5027536249" evidence="7">
    <location>
        <begin position="23"/>
        <end position="261"/>
    </location>
</feature>
<evidence type="ECO:0000256" key="1">
    <source>
        <dbReference type="ARBA" id="ARBA00004613"/>
    </source>
</evidence>
<dbReference type="PROSITE" id="PS51323">
    <property type="entry name" value="IGFBP_N_2"/>
    <property type="match status" value="1"/>
</dbReference>
<evidence type="ECO:0000256" key="6">
    <source>
        <dbReference type="SAM" id="Phobius"/>
    </source>
</evidence>
<comment type="subcellular location">
    <subcellularLocation>
        <location evidence="1">Secreted</location>
    </subcellularLocation>
</comment>
<feature type="domain" description="IGFBP N-terminal" evidence="8">
    <location>
        <begin position="27"/>
        <end position="107"/>
    </location>
</feature>
<dbReference type="Gene3D" id="4.10.40.20">
    <property type="match status" value="1"/>
</dbReference>
<dbReference type="Proteomes" id="UP000515163">
    <property type="component" value="Unplaced"/>
</dbReference>
<evidence type="ECO:0000259" key="8">
    <source>
        <dbReference type="PROSITE" id="PS51323"/>
    </source>
</evidence>
<dbReference type="GeneID" id="116305229"/>
<dbReference type="InParanoid" id="A0A6P8IYS0"/>